<evidence type="ECO:0000256" key="5">
    <source>
        <dbReference type="SAM" id="MobiDB-lite"/>
    </source>
</evidence>
<evidence type="ECO:0000313" key="12">
    <source>
        <dbReference type="Proteomes" id="UP000051634"/>
    </source>
</evidence>
<evidence type="ECO:0000256" key="3">
    <source>
        <dbReference type="ARBA" id="ARBA00029447"/>
    </source>
</evidence>
<dbReference type="GO" id="GO:0006935">
    <property type="term" value="P:chemotaxis"/>
    <property type="evidence" value="ECO:0007669"/>
    <property type="project" value="InterPro"/>
</dbReference>
<evidence type="ECO:0000313" key="11">
    <source>
        <dbReference type="Proteomes" id="UP000051276"/>
    </source>
</evidence>
<keyword evidence="6" id="KW-1133">Transmembrane helix</keyword>
<dbReference type="PRINTS" id="PR00260">
    <property type="entry name" value="CHEMTRNSDUCR"/>
</dbReference>
<keyword evidence="12" id="KW-1185">Reference proteome</keyword>
<dbReference type="Proteomes" id="UP000051634">
    <property type="component" value="Unassembled WGS sequence"/>
</dbReference>
<sequence length="542" mass="57657">MNSLDKLLSNIPWKAKIIGLIMSFIVIFGVTALIAGFLIDRQNHATQSTVSLALERLDAATNARNAVLDMARAKAELIAAEEAGQIRKNAIGMIRAAAILDENIQLLEQKLPDQPKVGELAAELKSIRPVEIQIIKLGKANKDQEAFGKMQSVQASIKKIAGLSDELVTTERETLLQGMQQSITASRTILISIGIGLAIAFGIGLLISIIAANLLTRPLLHTAKAIDALASGDLSIKVNAYGRDETGQTLSALQTTIKKLHNIISGLHTNSSRLSQEAEHLNTSASDAFAVSQKLHQGVQRIQSDTSVVSTATDNATAQLNVAANNAQSTAQSAAAAANQMLEMVTTFERFQQEMEGTVETTRKLAQAAETITSVVGTVNNISEQTNLLALNAAIEAARAGDHGRGFAVVADEVRHLATNTREATEQIQQMADTISSSVDSTVSALGTALKDARNHINDLQEIAASSSQGSEQARDLQQVMHQVVDLMTEQQNAVSGITSALGELVQLSESSNSNAESLRASSSSLTNSAEELQSTVRQFTL</sequence>
<accession>A0A0T5YZG6</accession>
<keyword evidence="6" id="KW-0472">Membrane</keyword>
<feature type="domain" description="HAMP" evidence="8">
    <location>
        <begin position="213"/>
        <end position="265"/>
    </location>
</feature>
<evidence type="ECO:0000256" key="1">
    <source>
        <dbReference type="ARBA" id="ARBA00004370"/>
    </source>
</evidence>
<dbReference type="GO" id="GO:0007165">
    <property type="term" value="P:signal transduction"/>
    <property type="evidence" value="ECO:0007669"/>
    <property type="project" value="UniProtKB-KW"/>
</dbReference>
<dbReference type="GO" id="GO:0016020">
    <property type="term" value="C:membrane"/>
    <property type="evidence" value="ECO:0007669"/>
    <property type="project" value="UniProtKB-SubCell"/>
</dbReference>
<comment type="caution">
    <text evidence="9">The sequence shown here is derived from an EMBL/GenBank/DDBJ whole genome shotgun (WGS) entry which is preliminary data.</text>
</comment>
<dbReference type="STRING" id="54398.Ga0074115_12914"/>
<protein>
    <submittedName>
        <fullName evidence="9">Methyl-accepting chemotaxis protein</fullName>
    </submittedName>
</protein>
<keyword evidence="2 4" id="KW-0807">Transducer</keyword>
<evidence type="ECO:0000256" key="2">
    <source>
        <dbReference type="ARBA" id="ARBA00023224"/>
    </source>
</evidence>
<dbReference type="SMART" id="SM00283">
    <property type="entry name" value="MA"/>
    <property type="match status" value="1"/>
</dbReference>
<dbReference type="Gene3D" id="1.10.287.950">
    <property type="entry name" value="Methyl-accepting chemotaxis protein"/>
    <property type="match status" value="1"/>
</dbReference>
<proteinExistence type="inferred from homology"/>
<dbReference type="Pfam" id="PF00015">
    <property type="entry name" value="MCPsignal"/>
    <property type="match status" value="1"/>
</dbReference>
<dbReference type="SMART" id="SM00304">
    <property type="entry name" value="HAMP"/>
    <property type="match status" value="1"/>
</dbReference>
<evidence type="ECO:0000256" key="6">
    <source>
        <dbReference type="SAM" id="Phobius"/>
    </source>
</evidence>
<evidence type="ECO:0000259" key="7">
    <source>
        <dbReference type="PROSITE" id="PS50111"/>
    </source>
</evidence>
<dbReference type="AlphaFoldDB" id="A0A0T5YZG6"/>
<evidence type="ECO:0000256" key="4">
    <source>
        <dbReference type="PROSITE-ProRule" id="PRU00284"/>
    </source>
</evidence>
<name>A0A0T5YZG6_9GAMM</name>
<dbReference type="PANTHER" id="PTHR32089:SF112">
    <property type="entry name" value="LYSOZYME-LIKE PROTEIN-RELATED"/>
    <property type="match status" value="1"/>
</dbReference>
<dbReference type="SUPFAM" id="SSF58104">
    <property type="entry name" value="Methyl-accepting chemotaxis protein (MCP) signaling domain"/>
    <property type="match status" value="1"/>
</dbReference>
<feature type="transmembrane region" description="Helical" evidence="6">
    <location>
        <begin position="17"/>
        <end position="39"/>
    </location>
</feature>
<dbReference type="Proteomes" id="UP000051276">
    <property type="component" value="Unassembled WGS sequence"/>
</dbReference>
<evidence type="ECO:0000313" key="10">
    <source>
        <dbReference type="EMBL" id="KRT56988.1"/>
    </source>
</evidence>
<dbReference type="Pfam" id="PF00672">
    <property type="entry name" value="HAMP"/>
    <property type="match status" value="1"/>
</dbReference>
<organism evidence="9 12">
    <name type="scientific">endosymbiont of Ridgeia piscesae</name>
    <dbReference type="NCBI Taxonomy" id="54398"/>
    <lineage>
        <taxon>Bacteria</taxon>
        <taxon>Pseudomonadati</taxon>
        <taxon>Pseudomonadota</taxon>
        <taxon>Gammaproteobacteria</taxon>
        <taxon>sulfur-oxidizing symbionts</taxon>
    </lineage>
</organism>
<feature type="compositionally biased region" description="Low complexity" evidence="5">
    <location>
        <begin position="519"/>
        <end position="533"/>
    </location>
</feature>
<comment type="similarity">
    <text evidence="3">Belongs to the methyl-accepting chemotaxis (MCP) protein family.</text>
</comment>
<dbReference type="InterPro" id="IPR004090">
    <property type="entry name" value="Chemotax_Me-accpt_rcpt"/>
</dbReference>
<dbReference type="CDD" id="cd06225">
    <property type="entry name" value="HAMP"/>
    <property type="match status" value="1"/>
</dbReference>
<dbReference type="OrthoDB" id="2489132at2"/>
<reference evidence="11 12" key="1">
    <citation type="submission" date="2015-11" db="EMBL/GenBank/DDBJ databases">
        <title>The genome of Candidatus Endoriftia persephone in Ridgeia piscesae and population structure of the North Eastern Pacific vestimentiferan symbionts.</title>
        <authorList>
            <person name="Perez M."/>
            <person name="Juniper K.S."/>
        </authorList>
    </citation>
    <scope>NUCLEOTIDE SEQUENCE [LARGE SCALE GENOMIC DNA]</scope>
    <source>
        <strain evidence="10">Ind10</strain>
        <strain evidence="9">Ind11</strain>
    </source>
</reference>
<feature type="region of interest" description="Disordered" evidence="5">
    <location>
        <begin position="519"/>
        <end position="542"/>
    </location>
</feature>
<gene>
    <name evidence="9" type="ORF">Ga0074115_12914</name>
    <name evidence="10" type="ORF">Ga0076813_10759</name>
</gene>
<dbReference type="GO" id="GO:0004888">
    <property type="term" value="F:transmembrane signaling receptor activity"/>
    <property type="evidence" value="ECO:0007669"/>
    <property type="project" value="InterPro"/>
</dbReference>
<feature type="domain" description="Methyl-accepting transducer" evidence="7">
    <location>
        <begin position="277"/>
        <end position="520"/>
    </location>
</feature>
<dbReference type="PANTHER" id="PTHR32089">
    <property type="entry name" value="METHYL-ACCEPTING CHEMOTAXIS PROTEIN MCPB"/>
    <property type="match status" value="1"/>
</dbReference>
<dbReference type="PROSITE" id="PS50111">
    <property type="entry name" value="CHEMOTAXIS_TRANSDUC_2"/>
    <property type="match status" value="1"/>
</dbReference>
<keyword evidence="6" id="KW-0812">Transmembrane</keyword>
<evidence type="ECO:0000259" key="8">
    <source>
        <dbReference type="PROSITE" id="PS50885"/>
    </source>
</evidence>
<comment type="subcellular location">
    <subcellularLocation>
        <location evidence="1">Membrane</location>
    </subcellularLocation>
</comment>
<dbReference type="PROSITE" id="PS50885">
    <property type="entry name" value="HAMP"/>
    <property type="match status" value="1"/>
</dbReference>
<dbReference type="InterPro" id="IPR004089">
    <property type="entry name" value="MCPsignal_dom"/>
</dbReference>
<dbReference type="EMBL" id="LDXT01000068">
    <property type="protein sequence ID" value="KRT55993.1"/>
    <property type="molecule type" value="Genomic_DNA"/>
</dbReference>
<evidence type="ECO:0000313" key="9">
    <source>
        <dbReference type="EMBL" id="KRT55993.1"/>
    </source>
</evidence>
<dbReference type="InterPro" id="IPR003660">
    <property type="entry name" value="HAMP_dom"/>
</dbReference>
<feature type="transmembrane region" description="Helical" evidence="6">
    <location>
        <begin position="189"/>
        <end position="215"/>
    </location>
</feature>
<dbReference type="RefSeq" id="WP_057956645.1">
    <property type="nucleotide sequence ID" value="NZ_KQ556944.1"/>
</dbReference>
<dbReference type="EMBL" id="LMXI01000619">
    <property type="protein sequence ID" value="KRT56988.1"/>
    <property type="molecule type" value="Genomic_DNA"/>
</dbReference>